<evidence type="ECO:0000313" key="1">
    <source>
        <dbReference type="EMBL" id="KAF8427217.1"/>
    </source>
</evidence>
<name>A0AAD4BFH5_BOLED</name>
<dbReference type="Proteomes" id="UP001194468">
    <property type="component" value="Unassembled WGS sequence"/>
</dbReference>
<keyword evidence="2" id="KW-1185">Reference proteome</keyword>
<dbReference type="EMBL" id="WHUW01000080">
    <property type="protein sequence ID" value="KAF8427217.1"/>
    <property type="molecule type" value="Genomic_DNA"/>
</dbReference>
<gene>
    <name evidence="1" type="ORF">L210DRAFT_3565285</name>
</gene>
<organism evidence="1 2">
    <name type="scientific">Boletus edulis BED1</name>
    <dbReference type="NCBI Taxonomy" id="1328754"/>
    <lineage>
        <taxon>Eukaryota</taxon>
        <taxon>Fungi</taxon>
        <taxon>Dikarya</taxon>
        <taxon>Basidiomycota</taxon>
        <taxon>Agaricomycotina</taxon>
        <taxon>Agaricomycetes</taxon>
        <taxon>Agaricomycetidae</taxon>
        <taxon>Boletales</taxon>
        <taxon>Boletineae</taxon>
        <taxon>Boletaceae</taxon>
        <taxon>Boletoideae</taxon>
        <taxon>Boletus</taxon>
    </lineage>
</organism>
<accession>A0AAD4BFH5</accession>
<reference evidence="1" key="1">
    <citation type="submission" date="2019-10" db="EMBL/GenBank/DDBJ databases">
        <authorList>
            <consortium name="DOE Joint Genome Institute"/>
            <person name="Kuo A."/>
            <person name="Miyauchi S."/>
            <person name="Kiss E."/>
            <person name="Drula E."/>
            <person name="Kohler A."/>
            <person name="Sanchez-Garcia M."/>
            <person name="Andreopoulos B."/>
            <person name="Barry K.W."/>
            <person name="Bonito G."/>
            <person name="Buee M."/>
            <person name="Carver A."/>
            <person name="Chen C."/>
            <person name="Cichocki N."/>
            <person name="Clum A."/>
            <person name="Culley D."/>
            <person name="Crous P.W."/>
            <person name="Fauchery L."/>
            <person name="Girlanda M."/>
            <person name="Hayes R."/>
            <person name="Keri Z."/>
            <person name="LaButti K."/>
            <person name="Lipzen A."/>
            <person name="Lombard V."/>
            <person name="Magnuson J."/>
            <person name="Maillard F."/>
            <person name="Morin E."/>
            <person name="Murat C."/>
            <person name="Nolan M."/>
            <person name="Ohm R."/>
            <person name="Pangilinan J."/>
            <person name="Pereira M."/>
            <person name="Perotto S."/>
            <person name="Peter M."/>
            <person name="Riley R."/>
            <person name="Sitrit Y."/>
            <person name="Stielow B."/>
            <person name="Szollosi G."/>
            <person name="Zifcakova L."/>
            <person name="Stursova M."/>
            <person name="Spatafora J.W."/>
            <person name="Tedersoo L."/>
            <person name="Vaario L.-M."/>
            <person name="Yamada A."/>
            <person name="Yan M."/>
            <person name="Wang P."/>
            <person name="Xu J."/>
            <person name="Bruns T."/>
            <person name="Baldrian P."/>
            <person name="Vilgalys R."/>
            <person name="Henrissat B."/>
            <person name="Grigoriev I.V."/>
            <person name="Hibbett D."/>
            <person name="Nagy L.G."/>
            <person name="Martin F.M."/>
        </authorList>
    </citation>
    <scope>NUCLEOTIDE SEQUENCE</scope>
    <source>
        <strain evidence="1">BED1</strain>
    </source>
</reference>
<reference evidence="1" key="2">
    <citation type="journal article" date="2020" name="Nat. Commun.">
        <title>Large-scale genome sequencing of mycorrhizal fungi provides insights into the early evolution of symbiotic traits.</title>
        <authorList>
            <person name="Miyauchi S."/>
            <person name="Kiss E."/>
            <person name="Kuo A."/>
            <person name="Drula E."/>
            <person name="Kohler A."/>
            <person name="Sanchez-Garcia M."/>
            <person name="Morin E."/>
            <person name="Andreopoulos B."/>
            <person name="Barry K.W."/>
            <person name="Bonito G."/>
            <person name="Buee M."/>
            <person name="Carver A."/>
            <person name="Chen C."/>
            <person name="Cichocki N."/>
            <person name="Clum A."/>
            <person name="Culley D."/>
            <person name="Crous P.W."/>
            <person name="Fauchery L."/>
            <person name="Girlanda M."/>
            <person name="Hayes R.D."/>
            <person name="Keri Z."/>
            <person name="LaButti K."/>
            <person name="Lipzen A."/>
            <person name="Lombard V."/>
            <person name="Magnuson J."/>
            <person name="Maillard F."/>
            <person name="Murat C."/>
            <person name="Nolan M."/>
            <person name="Ohm R.A."/>
            <person name="Pangilinan J."/>
            <person name="Pereira M.F."/>
            <person name="Perotto S."/>
            <person name="Peter M."/>
            <person name="Pfister S."/>
            <person name="Riley R."/>
            <person name="Sitrit Y."/>
            <person name="Stielow J.B."/>
            <person name="Szollosi G."/>
            <person name="Zifcakova L."/>
            <person name="Stursova M."/>
            <person name="Spatafora J.W."/>
            <person name="Tedersoo L."/>
            <person name="Vaario L.M."/>
            <person name="Yamada A."/>
            <person name="Yan M."/>
            <person name="Wang P."/>
            <person name="Xu J."/>
            <person name="Bruns T."/>
            <person name="Baldrian P."/>
            <person name="Vilgalys R."/>
            <person name="Dunand C."/>
            <person name="Henrissat B."/>
            <person name="Grigoriev I.V."/>
            <person name="Hibbett D."/>
            <person name="Nagy L.G."/>
            <person name="Martin F.M."/>
        </authorList>
    </citation>
    <scope>NUCLEOTIDE SEQUENCE</scope>
    <source>
        <strain evidence="1">BED1</strain>
    </source>
</reference>
<feature type="non-terminal residue" evidence="1">
    <location>
        <position position="59"/>
    </location>
</feature>
<evidence type="ECO:0000313" key="2">
    <source>
        <dbReference type="Proteomes" id="UP001194468"/>
    </source>
</evidence>
<sequence length="59" mass="6677">MSSLTECTFVTNIFPLKPKRDIHHAISMSPPPTRSSSHGCIQPHPLCGRSFRDVQLRPY</sequence>
<protein>
    <submittedName>
        <fullName evidence="1">Uncharacterized protein</fullName>
    </submittedName>
</protein>
<comment type="caution">
    <text evidence="1">The sequence shown here is derived from an EMBL/GenBank/DDBJ whole genome shotgun (WGS) entry which is preliminary data.</text>
</comment>
<proteinExistence type="predicted"/>
<dbReference type="AlphaFoldDB" id="A0AAD4BFH5"/>